<keyword evidence="8" id="KW-1185">Reference proteome</keyword>
<dbReference type="RefSeq" id="WP_078364989.1">
    <property type="nucleotide sequence ID" value="NZ_MTJN01000002.1"/>
</dbReference>
<keyword evidence="2" id="KW-0175">Coiled coil</keyword>
<dbReference type="SMART" id="SM00267">
    <property type="entry name" value="GGDEF"/>
    <property type="match status" value="1"/>
</dbReference>
<evidence type="ECO:0000259" key="6">
    <source>
        <dbReference type="PROSITE" id="PS50887"/>
    </source>
</evidence>
<dbReference type="Pfam" id="PF00563">
    <property type="entry name" value="EAL"/>
    <property type="match status" value="1"/>
</dbReference>
<dbReference type="InterPro" id="IPR013656">
    <property type="entry name" value="PAS_4"/>
</dbReference>
<dbReference type="InterPro" id="IPR000700">
    <property type="entry name" value="PAS-assoc_C"/>
</dbReference>
<dbReference type="FunFam" id="3.20.20.450:FF:000001">
    <property type="entry name" value="Cyclic di-GMP phosphodiesterase yahA"/>
    <property type="match status" value="1"/>
</dbReference>
<dbReference type="InterPro" id="IPR043128">
    <property type="entry name" value="Rev_trsase/Diguanyl_cyclase"/>
</dbReference>
<dbReference type="CDD" id="cd00130">
    <property type="entry name" value="PAS"/>
    <property type="match status" value="1"/>
</dbReference>
<dbReference type="NCBIfam" id="TIGR00229">
    <property type="entry name" value="sensory_box"/>
    <property type="match status" value="2"/>
</dbReference>
<dbReference type="Proteomes" id="UP000190750">
    <property type="component" value="Unassembled WGS sequence"/>
</dbReference>
<evidence type="ECO:0000259" key="4">
    <source>
        <dbReference type="PROSITE" id="PS50113"/>
    </source>
</evidence>
<dbReference type="InterPro" id="IPR029787">
    <property type="entry name" value="Nucleotide_cyclase"/>
</dbReference>
<comment type="caution">
    <text evidence="7">The sequence shown here is derived from an EMBL/GenBank/DDBJ whole genome shotgun (WGS) entry which is preliminary data.</text>
</comment>
<dbReference type="EMBL" id="MTJN01000002">
    <property type="protein sequence ID" value="OOV07158.1"/>
    <property type="molecule type" value="Genomic_DNA"/>
</dbReference>
<dbReference type="InterPro" id="IPR000014">
    <property type="entry name" value="PAS"/>
</dbReference>
<evidence type="ECO:0000259" key="3">
    <source>
        <dbReference type="PROSITE" id="PS50112"/>
    </source>
</evidence>
<dbReference type="InterPro" id="IPR035965">
    <property type="entry name" value="PAS-like_dom_sf"/>
</dbReference>
<dbReference type="InterPro" id="IPR000160">
    <property type="entry name" value="GGDEF_dom"/>
</dbReference>
<evidence type="ECO:0000256" key="2">
    <source>
        <dbReference type="SAM" id="Coils"/>
    </source>
</evidence>
<comment type="catalytic activity">
    <reaction evidence="1">
        <text>3',3'-c-di-GMP + H2O = 5'-phosphoguanylyl(3'-&gt;5')guanosine + H(+)</text>
        <dbReference type="Rhea" id="RHEA:24902"/>
        <dbReference type="ChEBI" id="CHEBI:15377"/>
        <dbReference type="ChEBI" id="CHEBI:15378"/>
        <dbReference type="ChEBI" id="CHEBI:58754"/>
        <dbReference type="ChEBI" id="CHEBI:58805"/>
        <dbReference type="EC" id="3.1.4.52"/>
    </reaction>
    <physiologicalReaction direction="left-to-right" evidence="1">
        <dbReference type="Rhea" id="RHEA:24903"/>
    </physiologicalReaction>
</comment>
<dbReference type="PROSITE" id="PS50112">
    <property type="entry name" value="PAS"/>
    <property type="match status" value="1"/>
</dbReference>
<dbReference type="PROSITE" id="PS50883">
    <property type="entry name" value="EAL"/>
    <property type="match status" value="1"/>
</dbReference>
<reference evidence="7 8" key="1">
    <citation type="submission" date="2017-01" db="EMBL/GenBank/DDBJ databases">
        <title>Genome sequencing of Rhodoferax fermentans JCM 7819.</title>
        <authorList>
            <person name="Kim Y.J."/>
            <person name="Farh M.E.-A."/>
            <person name="Yang D.-C."/>
        </authorList>
    </citation>
    <scope>NUCLEOTIDE SEQUENCE [LARGE SCALE GENOMIC DNA]</scope>
    <source>
        <strain evidence="7 8">JCM 7819</strain>
    </source>
</reference>
<feature type="domain" description="GGDEF" evidence="6">
    <location>
        <begin position="409"/>
        <end position="552"/>
    </location>
</feature>
<proteinExistence type="predicted"/>
<dbReference type="Gene3D" id="3.20.20.450">
    <property type="entry name" value="EAL domain"/>
    <property type="match status" value="1"/>
</dbReference>
<feature type="domain" description="EAL" evidence="5">
    <location>
        <begin position="561"/>
        <end position="815"/>
    </location>
</feature>
<dbReference type="GO" id="GO:0071111">
    <property type="term" value="F:cyclic-guanylate-specific phosphodiesterase activity"/>
    <property type="evidence" value="ECO:0007669"/>
    <property type="project" value="UniProtKB-EC"/>
</dbReference>
<dbReference type="FunFam" id="3.30.70.270:FF:000001">
    <property type="entry name" value="Diguanylate cyclase domain protein"/>
    <property type="match status" value="1"/>
</dbReference>
<dbReference type="SUPFAM" id="SSF55785">
    <property type="entry name" value="PYP-like sensor domain (PAS domain)"/>
    <property type="match status" value="3"/>
</dbReference>
<dbReference type="SMART" id="SM00091">
    <property type="entry name" value="PAS"/>
    <property type="match status" value="3"/>
</dbReference>
<organism evidence="7 8">
    <name type="scientific">Rhodoferax fermentans</name>
    <dbReference type="NCBI Taxonomy" id="28066"/>
    <lineage>
        <taxon>Bacteria</taxon>
        <taxon>Pseudomonadati</taxon>
        <taxon>Pseudomonadota</taxon>
        <taxon>Betaproteobacteria</taxon>
        <taxon>Burkholderiales</taxon>
        <taxon>Comamonadaceae</taxon>
        <taxon>Rhodoferax</taxon>
    </lineage>
</organism>
<dbReference type="InterPro" id="IPR001633">
    <property type="entry name" value="EAL_dom"/>
</dbReference>
<name>A0A1T1AT60_RHOFE</name>
<dbReference type="PANTHER" id="PTHR44757">
    <property type="entry name" value="DIGUANYLATE CYCLASE DGCP"/>
    <property type="match status" value="1"/>
</dbReference>
<dbReference type="NCBIfam" id="TIGR00254">
    <property type="entry name" value="GGDEF"/>
    <property type="match status" value="1"/>
</dbReference>
<feature type="coiled-coil region" evidence="2">
    <location>
        <begin position="114"/>
        <end position="141"/>
    </location>
</feature>
<dbReference type="GO" id="GO:0071732">
    <property type="term" value="P:cellular response to nitric oxide"/>
    <property type="evidence" value="ECO:0007669"/>
    <property type="project" value="UniProtKB-ARBA"/>
</dbReference>
<dbReference type="Pfam" id="PF08448">
    <property type="entry name" value="PAS_4"/>
    <property type="match status" value="3"/>
</dbReference>
<dbReference type="OrthoDB" id="9813903at2"/>
<feature type="domain" description="PAS" evidence="3">
    <location>
        <begin position="4"/>
        <end position="49"/>
    </location>
</feature>
<evidence type="ECO:0000313" key="8">
    <source>
        <dbReference type="Proteomes" id="UP000190750"/>
    </source>
</evidence>
<dbReference type="CDD" id="cd01949">
    <property type="entry name" value="GGDEF"/>
    <property type="match status" value="1"/>
</dbReference>
<evidence type="ECO:0000259" key="5">
    <source>
        <dbReference type="PROSITE" id="PS50883"/>
    </source>
</evidence>
<sequence length="831" mass="92377">MSDENQQLRAAIDHLQTPIYIKNLDGRYIYVNDMACSTLALSRSEVLGKRDHDLFPTDIADRLCDIDRLVATSGQANTSEAYIHSRMFEEAHCFLSIKQPLLGDDGQVNAVAGIAVDIDERKRKENELEALKNRFAATLQAIPDLMFELDLDGRYHAHHVPREDWMVVRPSKLLGRTIREVLPAPAADVCYQALQEAFEHGFSIGHQYRLDLERGPEWFELSVAQKASIGHEAPRFIALSRHITRRKVAEQALQESESLLRAIVDNTPVAYWARDLDGRCIMENAVVVKFVGSQLGKTLEESGWHQEEVKIWQEQSRRAYAGEVVEVEYESHSLLHGTPRVFHVVLSPIRTGGDIVGIVGFSQDITERKRHEERIHQLAFFDPLTLLPNRRLMFDRLEHALATSTRHHRMGALLMIDLDHFKELNDTHGHTTGDGLLVEVAARLGRSIRQGDSTARLGGDEFVVILEDLGGTLTSPVQAAAIATKIRDALNQPFHLAAGPQGEVITYHCSASIGVAMFGDVVTSATELLRRVDTAMYQAKAAGRNTLCFFDPAMQAAANARSAMNADLHEALGLGQFELHYQVQMNEQRQPIGAETLLRWRHPHQGMVSPASFIALAEDTGLIVPLGNWVLETACRQLATWSKHPELAQLSLAVNVSARQFRQLSFTDQVQQLLVSTGAPASKLKLELTESTLIEDADAVVQRMEELQALGIRFSLDDFGTGYSSLAYLKRLPLTQLKIDQSFVRDLLTDHNDAAIVKTIIALGNSLGLDVIAEGVETEAQLAFLAEHGCRQYQGYLFGKPVPVAAFEALLMTLNTHRSPAKSCLHGHDAE</sequence>
<dbReference type="InterPro" id="IPR052155">
    <property type="entry name" value="Biofilm_reg_signaling"/>
</dbReference>
<dbReference type="STRING" id="28066.RF819_10820"/>
<evidence type="ECO:0000256" key="1">
    <source>
        <dbReference type="ARBA" id="ARBA00051114"/>
    </source>
</evidence>
<evidence type="ECO:0000313" key="7">
    <source>
        <dbReference type="EMBL" id="OOV07158.1"/>
    </source>
</evidence>
<dbReference type="Pfam" id="PF00990">
    <property type="entry name" value="GGDEF"/>
    <property type="match status" value="1"/>
</dbReference>
<dbReference type="PROSITE" id="PS50113">
    <property type="entry name" value="PAC"/>
    <property type="match status" value="1"/>
</dbReference>
<protein>
    <submittedName>
        <fullName evidence="7">GGDEF domain-containing protein</fullName>
    </submittedName>
</protein>
<gene>
    <name evidence="7" type="ORF">RF819_10820</name>
</gene>
<dbReference type="SMART" id="SM00052">
    <property type="entry name" value="EAL"/>
    <property type="match status" value="1"/>
</dbReference>
<dbReference type="Gene3D" id="3.30.450.20">
    <property type="entry name" value="PAS domain"/>
    <property type="match status" value="3"/>
</dbReference>
<dbReference type="InterPro" id="IPR035919">
    <property type="entry name" value="EAL_sf"/>
</dbReference>
<dbReference type="AlphaFoldDB" id="A0A1T1AT60"/>
<dbReference type="SUPFAM" id="SSF55073">
    <property type="entry name" value="Nucleotide cyclase"/>
    <property type="match status" value="1"/>
</dbReference>
<dbReference type="CDD" id="cd01948">
    <property type="entry name" value="EAL"/>
    <property type="match status" value="1"/>
</dbReference>
<dbReference type="PROSITE" id="PS50887">
    <property type="entry name" value="GGDEF"/>
    <property type="match status" value="1"/>
</dbReference>
<feature type="domain" description="PAC" evidence="4">
    <location>
        <begin position="325"/>
        <end position="377"/>
    </location>
</feature>
<dbReference type="Gene3D" id="3.30.70.270">
    <property type="match status" value="1"/>
</dbReference>
<dbReference type="PANTHER" id="PTHR44757:SF2">
    <property type="entry name" value="BIOFILM ARCHITECTURE MAINTENANCE PROTEIN MBAA"/>
    <property type="match status" value="1"/>
</dbReference>
<accession>A0A1T1AT60</accession>
<dbReference type="SUPFAM" id="SSF141868">
    <property type="entry name" value="EAL domain-like"/>
    <property type="match status" value="1"/>
</dbReference>